<evidence type="ECO:0000256" key="2">
    <source>
        <dbReference type="ARBA" id="ARBA00023015"/>
    </source>
</evidence>
<proteinExistence type="predicted"/>
<dbReference type="SMART" id="SM00380">
    <property type="entry name" value="AP2"/>
    <property type="match status" value="1"/>
</dbReference>
<keyword evidence="4" id="KW-0804">Transcription</keyword>
<keyword evidence="3" id="KW-0238">DNA-binding</keyword>
<dbReference type="PROSITE" id="PS51032">
    <property type="entry name" value="AP2_ERF"/>
    <property type="match status" value="1"/>
</dbReference>
<dbReference type="InterPro" id="IPR044808">
    <property type="entry name" value="ERF_plant"/>
</dbReference>
<evidence type="ECO:0000256" key="4">
    <source>
        <dbReference type="ARBA" id="ARBA00023163"/>
    </source>
</evidence>
<feature type="compositionally biased region" description="Low complexity" evidence="6">
    <location>
        <begin position="72"/>
        <end position="93"/>
    </location>
</feature>
<keyword evidence="5" id="KW-0539">Nucleus</keyword>
<feature type="compositionally biased region" description="Low complexity" evidence="6">
    <location>
        <begin position="51"/>
        <end position="61"/>
    </location>
</feature>
<evidence type="ECO:0000256" key="5">
    <source>
        <dbReference type="ARBA" id="ARBA00023242"/>
    </source>
</evidence>
<dbReference type="InterPro" id="IPR016177">
    <property type="entry name" value="DNA-bd_dom_sf"/>
</dbReference>
<dbReference type="AlphaFoldDB" id="A0A1D1ZDJ5"/>
<feature type="non-terminal residue" evidence="8">
    <location>
        <position position="1"/>
    </location>
</feature>
<organism evidence="8">
    <name type="scientific">Anthurium amnicola</name>
    <dbReference type="NCBI Taxonomy" id="1678845"/>
    <lineage>
        <taxon>Eukaryota</taxon>
        <taxon>Viridiplantae</taxon>
        <taxon>Streptophyta</taxon>
        <taxon>Embryophyta</taxon>
        <taxon>Tracheophyta</taxon>
        <taxon>Spermatophyta</taxon>
        <taxon>Magnoliopsida</taxon>
        <taxon>Liliopsida</taxon>
        <taxon>Araceae</taxon>
        <taxon>Pothoideae</taxon>
        <taxon>Potheae</taxon>
        <taxon>Anthurium</taxon>
    </lineage>
</organism>
<name>A0A1D1ZDJ5_9ARAE</name>
<protein>
    <submittedName>
        <fullName evidence="8">Ethylene-responsive transcription factor ERF113</fullName>
    </submittedName>
</protein>
<feature type="domain" description="AP2/ERF" evidence="7">
    <location>
        <begin position="1"/>
        <end position="45"/>
    </location>
</feature>
<dbReference type="GO" id="GO:0009873">
    <property type="term" value="P:ethylene-activated signaling pathway"/>
    <property type="evidence" value="ECO:0007669"/>
    <property type="project" value="InterPro"/>
</dbReference>
<evidence type="ECO:0000256" key="3">
    <source>
        <dbReference type="ARBA" id="ARBA00023125"/>
    </source>
</evidence>
<dbReference type="GO" id="GO:0003677">
    <property type="term" value="F:DNA binding"/>
    <property type="evidence" value="ECO:0007669"/>
    <property type="project" value="UniProtKB-KW"/>
</dbReference>
<dbReference type="SUPFAM" id="SSF54171">
    <property type="entry name" value="DNA-binding domain"/>
    <property type="match status" value="1"/>
</dbReference>
<evidence type="ECO:0000259" key="7">
    <source>
        <dbReference type="PROSITE" id="PS51032"/>
    </source>
</evidence>
<comment type="subcellular location">
    <subcellularLocation>
        <location evidence="1">Nucleus</location>
    </subcellularLocation>
</comment>
<feature type="region of interest" description="Disordered" evidence="6">
    <location>
        <begin position="41"/>
        <end position="102"/>
    </location>
</feature>
<gene>
    <name evidence="8" type="primary">ERF113_1</name>
    <name evidence="8" type="ORF">g.15547</name>
</gene>
<reference evidence="8" key="1">
    <citation type="submission" date="2015-07" db="EMBL/GenBank/DDBJ databases">
        <title>Transcriptome Assembly of Anthurium amnicola.</title>
        <authorList>
            <person name="Suzuki J."/>
        </authorList>
    </citation>
    <scope>NUCLEOTIDE SEQUENCE</scope>
</reference>
<accession>A0A1D1ZDJ5</accession>
<dbReference type="GO" id="GO:0003700">
    <property type="term" value="F:DNA-binding transcription factor activity"/>
    <property type="evidence" value="ECO:0007669"/>
    <property type="project" value="InterPro"/>
</dbReference>
<dbReference type="InterPro" id="IPR036955">
    <property type="entry name" value="AP2/ERF_dom_sf"/>
</dbReference>
<dbReference type="EMBL" id="GDJX01002958">
    <property type="protein sequence ID" value="JAT64978.1"/>
    <property type="molecule type" value="Transcribed_RNA"/>
</dbReference>
<dbReference type="InterPro" id="IPR001471">
    <property type="entry name" value="AP2/ERF_dom"/>
</dbReference>
<dbReference type="Gene3D" id="3.30.730.10">
    <property type="entry name" value="AP2/ERF domain"/>
    <property type="match status" value="1"/>
</dbReference>
<dbReference type="PANTHER" id="PTHR31190:SF181">
    <property type="entry name" value="OS02G0764700 PROTEIN"/>
    <property type="match status" value="1"/>
</dbReference>
<evidence type="ECO:0000313" key="8">
    <source>
        <dbReference type="EMBL" id="JAT64978.1"/>
    </source>
</evidence>
<dbReference type="PANTHER" id="PTHR31190">
    <property type="entry name" value="DNA-BINDING DOMAIN"/>
    <property type="match status" value="1"/>
</dbReference>
<sequence>AAEIRDPRRAVRVWLGTFETAEAAARAYDRAAISFRGPRAKLNFPFPEQQSPPGSSVSASPSSPPPNSLHYQLLQQQQQRQNPHHQQQQPPRLSAAEKEVEEEMTGFWEGLQDLIDFGDGVAFRTH</sequence>
<evidence type="ECO:0000256" key="1">
    <source>
        <dbReference type="ARBA" id="ARBA00004123"/>
    </source>
</evidence>
<keyword evidence="2" id="KW-0805">Transcription regulation</keyword>
<evidence type="ECO:0000256" key="6">
    <source>
        <dbReference type="SAM" id="MobiDB-lite"/>
    </source>
</evidence>
<dbReference type="GO" id="GO:0005634">
    <property type="term" value="C:nucleus"/>
    <property type="evidence" value="ECO:0007669"/>
    <property type="project" value="UniProtKB-SubCell"/>
</dbReference>